<protein>
    <submittedName>
        <fullName evidence="1">Acyl-CoA dehydrogenase</fullName>
    </submittedName>
</protein>
<dbReference type="InterPro" id="IPR009100">
    <property type="entry name" value="AcylCoA_DH/oxidase_NM_dom_sf"/>
</dbReference>
<sequence length="385" mass="41618">MPQHISTPLADLTPTAPHSVGHKGRDHVLEKIEQIAANHLADLVVKIDLEGYYPLDILKGLADAGIFSPFSDKENPDLVQAIKGLAAVSRVCGSTGFLVWCHMACALYLAAAPDSALHDTLLTQHVNAEQFGGTALSNPIKAQAGIEKIALHATRTAGGYNVSGTLPWVSHIASGHYCGAVASLDGSNTERVLFLLRFDKPDMLFKCPHFSGMEGTSTWGIRLENHFIPDQDVIAAPAGDLLQRIRIPFLLLQCGLAVGIIQGAIDSMRAVEGPLGHVNQYLEDRPDTVQSELDDLLNRVLTLAQSPQTSDTDYLLNVLDAREQGSELALRAAQSALLHQGARGYISSAAPQRRMREAQFVAIVTPAIKHLRSEMAQLSREELPL</sequence>
<dbReference type="Gene3D" id="2.40.110.10">
    <property type="entry name" value="Butyryl-CoA Dehydrogenase, subunit A, domain 2"/>
    <property type="match status" value="1"/>
</dbReference>
<dbReference type="InterPro" id="IPR037069">
    <property type="entry name" value="AcylCoA_DH/ox_N_sf"/>
</dbReference>
<dbReference type="SUPFAM" id="SSF56645">
    <property type="entry name" value="Acyl-CoA dehydrogenase NM domain-like"/>
    <property type="match status" value="1"/>
</dbReference>
<name>A0A1Z5YS59_9PROT</name>
<dbReference type="GO" id="GO:0050660">
    <property type="term" value="F:flavin adenine dinucleotide binding"/>
    <property type="evidence" value="ECO:0007669"/>
    <property type="project" value="InterPro"/>
</dbReference>
<organism evidence="1 2">
    <name type="scientific">Acetobacter cibinongensis</name>
    <dbReference type="NCBI Taxonomy" id="146475"/>
    <lineage>
        <taxon>Bacteria</taxon>
        <taxon>Pseudomonadati</taxon>
        <taxon>Pseudomonadota</taxon>
        <taxon>Alphaproteobacteria</taxon>
        <taxon>Acetobacterales</taxon>
        <taxon>Acetobacteraceae</taxon>
        <taxon>Acetobacter</taxon>
    </lineage>
</organism>
<dbReference type="EMBL" id="JOMQ01000055">
    <property type="protein sequence ID" value="OUJ00826.1"/>
    <property type="molecule type" value="Genomic_DNA"/>
</dbReference>
<dbReference type="OrthoDB" id="2564795at2"/>
<gene>
    <name evidence="1" type="ORF">HK14_12020</name>
</gene>
<evidence type="ECO:0000313" key="2">
    <source>
        <dbReference type="Proteomes" id="UP000196086"/>
    </source>
</evidence>
<dbReference type="PANTHER" id="PTHR43884">
    <property type="entry name" value="ACYL-COA DEHYDROGENASE"/>
    <property type="match status" value="1"/>
</dbReference>
<dbReference type="AlphaFoldDB" id="A0A1Z5YS59"/>
<comment type="caution">
    <text evidence="1">The sequence shown here is derived from an EMBL/GenBank/DDBJ whole genome shotgun (WGS) entry which is preliminary data.</text>
</comment>
<dbReference type="GO" id="GO:0003995">
    <property type="term" value="F:acyl-CoA dehydrogenase activity"/>
    <property type="evidence" value="ECO:0007669"/>
    <property type="project" value="TreeGrafter"/>
</dbReference>
<dbReference type="Gene3D" id="1.10.540.10">
    <property type="entry name" value="Acyl-CoA dehydrogenase/oxidase, N-terminal domain"/>
    <property type="match status" value="1"/>
</dbReference>
<dbReference type="InterPro" id="IPR046373">
    <property type="entry name" value="Acyl-CoA_Oxase/DH_mid-dom_sf"/>
</dbReference>
<dbReference type="PANTHER" id="PTHR43884:SF12">
    <property type="entry name" value="ISOVALERYL-COA DEHYDROGENASE, MITOCHONDRIAL-RELATED"/>
    <property type="match status" value="1"/>
</dbReference>
<dbReference type="RefSeq" id="WP_086652000.1">
    <property type="nucleotide sequence ID" value="NZ_JOMQ01000055.1"/>
</dbReference>
<dbReference type="Proteomes" id="UP000196086">
    <property type="component" value="Unassembled WGS sequence"/>
</dbReference>
<proteinExistence type="predicted"/>
<reference evidence="1 2" key="1">
    <citation type="submission" date="2014-06" db="EMBL/GenBank/DDBJ databases">
        <authorList>
            <person name="Ju J."/>
            <person name="Zhang J."/>
        </authorList>
    </citation>
    <scope>NUCLEOTIDE SEQUENCE [LARGE SCALE GENOMIC DNA]</scope>
    <source>
        <strain evidence="1 2">DsW_47</strain>
    </source>
</reference>
<evidence type="ECO:0000313" key="1">
    <source>
        <dbReference type="EMBL" id="OUJ00826.1"/>
    </source>
</evidence>
<accession>A0A1Z5YS59</accession>